<dbReference type="Gene3D" id="3.40.30.10">
    <property type="entry name" value="Glutaredoxin"/>
    <property type="match status" value="1"/>
</dbReference>
<proteinExistence type="predicted"/>
<dbReference type="SUPFAM" id="SSF47616">
    <property type="entry name" value="GST C-terminal domain-like"/>
    <property type="match status" value="1"/>
</dbReference>
<organism evidence="2 3">
    <name type="scientific">Halopseudomonas phragmitis</name>
    <dbReference type="NCBI Taxonomy" id="1931241"/>
    <lineage>
        <taxon>Bacteria</taxon>
        <taxon>Pseudomonadati</taxon>
        <taxon>Pseudomonadota</taxon>
        <taxon>Gammaproteobacteria</taxon>
        <taxon>Pseudomonadales</taxon>
        <taxon>Pseudomonadaceae</taxon>
        <taxon>Halopseudomonas</taxon>
    </lineage>
</organism>
<evidence type="ECO:0000313" key="3">
    <source>
        <dbReference type="Proteomes" id="UP000243488"/>
    </source>
</evidence>
<dbReference type="InterPro" id="IPR036282">
    <property type="entry name" value="Glutathione-S-Trfase_C_sf"/>
</dbReference>
<dbReference type="Pfam" id="PF13410">
    <property type="entry name" value="GST_C_2"/>
    <property type="match status" value="1"/>
</dbReference>
<evidence type="ECO:0000313" key="2">
    <source>
        <dbReference type="EMBL" id="AQZ93926.1"/>
    </source>
</evidence>
<dbReference type="Proteomes" id="UP000243488">
    <property type="component" value="Chromosome"/>
</dbReference>
<accession>A0A1V0B1W4</accession>
<keyword evidence="3" id="KW-1185">Reference proteome</keyword>
<feature type="domain" description="GST N-terminal" evidence="1">
    <location>
        <begin position="6"/>
        <end position="85"/>
    </location>
</feature>
<dbReference type="InterPro" id="IPR004045">
    <property type="entry name" value="Glutathione_S-Trfase_N"/>
</dbReference>
<protein>
    <submittedName>
        <fullName evidence="2">Glutathione S-transferase</fullName>
    </submittedName>
</protein>
<keyword evidence="2" id="KW-0808">Transferase</keyword>
<dbReference type="KEGG" id="ppha:BVH74_03795"/>
<dbReference type="InterPro" id="IPR036249">
    <property type="entry name" value="Thioredoxin-like_sf"/>
</dbReference>
<gene>
    <name evidence="2" type="ORF">BVH74_03795</name>
</gene>
<reference evidence="2 3" key="1">
    <citation type="submission" date="2017-03" db="EMBL/GenBank/DDBJ databases">
        <title>Complete genome sequence of the novel DNRA strain Pseudomonas sp. S-6-2 isolated from Chinese polluted river sediment. Journal of Biotechnology.</title>
        <authorList>
            <person name="Li J."/>
            <person name="Xiang F."/>
            <person name="Wang L."/>
            <person name="Xi L."/>
            <person name="Liu J."/>
        </authorList>
    </citation>
    <scope>NUCLEOTIDE SEQUENCE [LARGE SCALE GENOMIC DNA]</scope>
    <source>
        <strain evidence="2 3">S-6-2</strain>
    </source>
</reference>
<dbReference type="EMBL" id="CP020100">
    <property type="protein sequence ID" value="AQZ93926.1"/>
    <property type="molecule type" value="Genomic_DNA"/>
</dbReference>
<sequence length="377" mass="42508">MPSTSPIYTLYGVPHSLYTAKVRCYLRNQGIPYRERPTADPNFVGRIVPLIGRAIIPVLETPDGQVIQDTVDIIDYFERRGVPYPAYPSTPLQRVLAVILEYYGGQGLLRHAMHYRWSYLEQQREFLEHAFASGSGAVLAQQVMARMQSYLPRLGVTEASIPLIEASYLRLLDILEAHFECMPYLLGGRPSLADYGMIGSLFAHLGRDPIPAQLMKLRSPRVFRWVERMTAPDLDVVEYLDGPEGLWPDDQIPPTLEPLLQHVAAELFPELGDKLAFLDAWTVREQPADGAPVTDKPHRRQIASVQTEFRGVPIETGVEPYLRYVLQRASDTVQALPEPEQVRVMAELERVGLAGALPANTGVRVARRHHIEVWSRV</sequence>
<dbReference type="STRING" id="1931241.BVH74_03795"/>
<dbReference type="GO" id="GO:0016740">
    <property type="term" value="F:transferase activity"/>
    <property type="evidence" value="ECO:0007669"/>
    <property type="project" value="UniProtKB-KW"/>
</dbReference>
<dbReference type="RefSeq" id="WP_080048781.1">
    <property type="nucleotide sequence ID" value="NZ_CP020100.1"/>
</dbReference>
<dbReference type="SUPFAM" id="SSF52833">
    <property type="entry name" value="Thioredoxin-like"/>
    <property type="match status" value="1"/>
</dbReference>
<dbReference type="CDD" id="cd00299">
    <property type="entry name" value="GST_C_family"/>
    <property type="match status" value="1"/>
</dbReference>
<dbReference type="Gene3D" id="1.20.1050.10">
    <property type="match status" value="1"/>
</dbReference>
<dbReference type="Pfam" id="PF13417">
    <property type="entry name" value="GST_N_3"/>
    <property type="match status" value="1"/>
</dbReference>
<name>A0A1V0B1W4_9GAMM</name>
<dbReference type="PROSITE" id="PS50404">
    <property type="entry name" value="GST_NTER"/>
    <property type="match status" value="1"/>
</dbReference>
<dbReference type="AlphaFoldDB" id="A0A1V0B1W4"/>
<evidence type="ECO:0000259" key="1">
    <source>
        <dbReference type="PROSITE" id="PS50404"/>
    </source>
</evidence>